<evidence type="ECO:0000313" key="7">
    <source>
        <dbReference type="Proteomes" id="UP001168380"/>
    </source>
</evidence>
<protein>
    <recommendedName>
        <fullName evidence="1">diguanylate cyclase</fullName>
        <ecNumber evidence="1">2.7.7.65</ecNumber>
    </recommendedName>
</protein>
<feature type="region of interest" description="Disordered" evidence="4">
    <location>
        <begin position="176"/>
        <end position="208"/>
    </location>
</feature>
<dbReference type="InterPro" id="IPR043128">
    <property type="entry name" value="Rev_trsase/Diguanyl_cyclase"/>
</dbReference>
<evidence type="ECO:0000256" key="4">
    <source>
        <dbReference type="SAM" id="MobiDB-lite"/>
    </source>
</evidence>
<dbReference type="PROSITE" id="PS50887">
    <property type="entry name" value="GGDEF"/>
    <property type="match status" value="1"/>
</dbReference>
<dbReference type="Proteomes" id="UP001168380">
    <property type="component" value="Unassembled WGS sequence"/>
</dbReference>
<keyword evidence="6" id="KW-0808">Transferase</keyword>
<comment type="caution">
    <text evidence="6">The sequence shown here is derived from an EMBL/GenBank/DDBJ whole genome shotgun (WGS) entry which is preliminary data.</text>
</comment>
<keyword evidence="7" id="KW-1185">Reference proteome</keyword>
<evidence type="ECO:0000259" key="5">
    <source>
        <dbReference type="PROSITE" id="PS50887"/>
    </source>
</evidence>
<reference evidence="6" key="1">
    <citation type="submission" date="2023-07" db="EMBL/GenBank/DDBJ databases">
        <title>Gilvimarinus algae sp. nov., isolated from the surface of Kelp.</title>
        <authorList>
            <person name="Sun Y.Y."/>
            <person name="Gong Y."/>
            <person name="Du Z.J."/>
        </authorList>
    </citation>
    <scope>NUCLEOTIDE SEQUENCE</scope>
    <source>
        <strain evidence="6">SDUM040014</strain>
    </source>
</reference>
<proteinExistence type="predicted"/>
<dbReference type="EMBL" id="JAULRT010000046">
    <property type="protein sequence ID" value="MDO3381768.1"/>
    <property type="molecule type" value="Genomic_DNA"/>
</dbReference>
<gene>
    <name evidence="6" type="ORF">QWI16_06240</name>
</gene>
<comment type="catalytic activity">
    <reaction evidence="2">
        <text>2 GTP = 3',3'-c-di-GMP + 2 diphosphate</text>
        <dbReference type="Rhea" id="RHEA:24898"/>
        <dbReference type="ChEBI" id="CHEBI:33019"/>
        <dbReference type="ChEBI" id="CHEBI:37565"/>
        <dbReference type="ChEBI" id="CHEBI:58805"/>
        <dbReference type="EC" id="2.7.7.65"/>
    </reaction>
</comment>
<dbReference type="Gene3D" id="3.30.70.270">
    <property type="match status" value="1"/>
</dbReference>
<dbReference type="InterPro" id="IPR029787">
    <property type="entry name" value="Nucleotide_cyclase"/>
</dbReference>
<dbReference type="SUPFAM" id="SSF55073">
    <property type="entry name" value="Nucleotide cyclase"/>
    <property type="match status" value="1"/>
</dbReference>
<organism evidence="6 7">
    <name type="scientific">Gilvimarinus algae</name>
    <dbReference type="NCBI Taxonomy" id="3058037"/>
    <lineage>
        <taxon>Bacteria</taxon>
        <taxon>Pseudomonadati</taxon>
        <taxon>Pseudomonadota</taxon>
        <taxon>Gammaproteobacteria</taxon>
        <taxon>Cellvibrionales</taxon>
        <taxon>Cellvibrionaceae</taxon>
        <taxon>Gilvimarinus</taxon>
    </lineage>
</organism>
<dbReference type="Pfam" id="PF00990">
    <property type="entry name" value="GGDEF"/>
    <property type="match status" value="1"/>
</dbReference>
<dbReference type="PANTHER" id="PTHR45138">
    <property type="entry name" value="REGULATORY COMPONENTS OF SENSORY TRANSDUCTION SYSTEM"/>
    <property type="match status" value="1"/>
</dbReference>
<keyword evidence="6" id="KW-0548">Nucleotidyltransferase</keyword>
<accession>A0ABT8TCL6</accession>
<evidence type="ECO:0000256" key="2">
    <source>
        <dbReference type="ARBA" id="ARBA00034247"/>
    </source>
</evidence>
<feature type="coiled-coil region" evidence="3">
    <location>
        <begin position="384"/>
        <end position="411"/>
    </location>
</feature>
<feature type="coiled-coil region" evidence="3">
    <location>
        <begin position="15"/>
        <end position="42"/>
    </location>
</feature>
<evidence type="ECO:0000256" key="1">
    <source>
        <dbReference type="ARBA" id="ARBA00012528"/>
    </source>
</evidence>
<dbReference type="GO" id="GO:0052621">
    <property type="term" value="F:diguanylate cyclase activity"/>
    <property type="evidence" value="ECO:0007669"/>
    <property type="project" value="UniProtKB-EC"/>
</dbReference>
<dbReference type="RefSeq" id="WP_302711923.1">
    <property type="nucleotide sequence ID" value="NZ_JAULRT010000046.1"/>
</dbReference>
<dbReference type="CDD" id="cd01949">
    <property type="entry name" value="GGDEF"/>
    <property type="match status" value="1"/>
</dbReference>
<dbReference type="PANTHER" id="PTHR45138:SF9">
    <property type="entry name" value="DIGUANYLATE CYCLASE DGCM-RELATED"/>
    <property type="match status" value="1"/>
</dbReference>
<name>A0ABT8TCL6_9GAMM</name>
<sequence>MSNSDKSGEGASKWRDKYLDALDQQEAAERAYQEELQILQRALVRVSVAADGQQRDLDAALELLRSSIRNNEKSRFHSALKALDAALLQFDDARDEMSTSLRAAMQSLIVPLLAREPARPLKKSLRELAQEVTRQGELLRSYPELLARLAGLQAEVLAVEEVPQSEKGGFLSRLMGSHQTSAAEGGESTPVHPSSDQPRERLSSGKSDRALFELNPNASLRDSETVSENMRNIINDLLQSVEAQALEPARVSALQQRLRSGITNADLIPMLEEVRDLVMAAYMAATRTFAAYLNEVNLELADIYGVLDAAVLHSGDLQSASDTMQADVLAEFERLQSQASEATDLTQLKNQVQSRLGSIRAALNAYRQRTSAAAPVTEQLSALAHRLKTMESEARKNREVLEEQRKKALQDSLTGLPNREAYNERIALEAQRFRRYGNPLVLAVCDLDYFKKINDTLGHQAGDRVLRVLSSAINKRLREVDFFGRYGGEEFVVIMPETTPEQAYTVLDKIRAAIFKTDFSYKDMPVELSVSIGIAEFRADDSAEQVFERADKALYEAKAAGRNQCRLADG</sequence>
<dbReference type="InterPro" id="IPR048516">
    <property type="entry name" value="DGCcoil"/>
</dbReference>
<feature type="domain" description="GGDEF" evidence="5">
    <location>
        <begin position="438"/>
        <end position="570"/>
    </location>
</feature>
<dbReference type="InterPro" id="IPR000160">
    <property type="entry name" value="GGDEF_dom"/>
</dbReference>
<dbReference type="Pfam" id="PF20975">
    <property type="entry name" value="DGCcoil"/>
    <property type="match status" value="1"/>
</dbReference>
<dbReference type="EC" id="2.7.7.65" evidence="1"/>
<dbReference type="SMART" id="SM00267">
    <property type="entry name" value="GGDEF"/>
    <property type="match status" value="1"/>
</dbReference>
<dbReference type="InterPro" id="IPR050469">
    <property type="entry name" value="Diguanylate_Cyclase"/>
</dbReference>
<dbReference type="NCBIfam" id="TIGR00254">
    <property type="entry name" value="GGDEF"/>
    <property type="match status" value="1"/>
</dbReference>
<evidence type="ECO:0000313" key="6">
    <source>
        <dbReference type="EMBL" id="MDO3381768.1"/>
    </source>
</evidence>
<evidence type="ECO:0000256" key="3">
    <source>
        <dbReference type="SAM" id="Coils"/>
    </source>
</evidence>
<keyword evidence="3" id="KW-0175">Coiled coil</keyword>
<feature type="compositionally biased region" description="Basic and acidic residues" evidence="4">
    <location>
        <begin position="197"/>
        <end position="208"/>
    </location>
</feature>